<dbReference type="AlphaFoldDB" id="A0A645EFJ0"/>
<proteinExistence type="predicted"/>
<reference evidence="1" key="1">
    <citation type="submission" date="2019-08" db="EMBL/GenBank/DDBJ databases">
        <authorList>
            <person name="Kucharzyk K."/>
            <person name="Murdoch R.W."/>
            <person name="Higgins S."/>
            <person name="Loffler F."/>
        </authorList>
    </citation>
    <scope>NUCLEOTIDE SEQUENCE</scope>
</reference>
<sequence length="195" mass="21428">MGIFHRPKPKVCSFECIGKPVVLYLCTPLHKKLVCIKKVELYHTLFEPCCPSLNQNGIQAGSGYLHTGNMHLVVHQHGCGAIDACKTEIVHAPAIRREGCILLSIDHHGKDSLPLIAHFHGTGQVGAFMVGYSLPVPVELCFVCYAFKAKGKPLILFQINATAPSVREGEAVLPFLVIGGNKLVWRMRKLNLLPQ</sequence>
<protein>
    <submittedName>
        <fullName evidence="1">Uncharacterized protein</fullName>
    </submittedName>
</protein>
<accession>A0A645EFJ0</accession>
<comment type="caution">
    <text evidence="1">The sequence shown here is derived from an EMBL/GenBank/DDBJ whole genome shotgun (WGS) entry which is preliminary data.</text>
</comment>
<gene>
    <name evidence="1" type="ORF">SDC9_147743</name>
</gene>
<organism evidence="1">
    <name type="scientific">bioreactor metagenome</name>
    <dbReference type="NCBI Taxonomy" id="1076179"/>
    <lineage>
        <taxon>unclassified sequences</taxon>
        <taxon>metagenomes</taxon>
        <taxon>ecological metagenomes</taxon>
    </lineage>
</organism>
<name>A0A645EFJ0_9ZZZZ</name>
<dbReference type="EMBL" id="VSSQ01046584">
    <property type="protein sequence ID" value="MPN00547.1"/>
    <property type="molecule type" value="Genomic_DNA"/>
</dbReference>
<evidence type="ECO:0000313" key="1">
    <source>
        <dbReference type="EMBL" id="MPN00547.1"/>
    </source>
</evidence>